<keyword evidence="2" id="KW-1185">Reference proteome</keyword>
<dbReference type="AlphaFoldDB" id="A0A7J9HI49"/>
<dbReference type="EMBL" id="JABFAD010000009">
    <property type="protein sequence ID" value="MBA0808575.1"/>
    <property type="molecule type" value="Genomic_DNA"/>
</dbReference>
<feature type="non-terminal residue" evidence="1">
    <location>
        <position position="38"/>
    </location>
</feature>
<sequence>MMVTRLLIDGRDALQSALKKLAEKQRQLIVKKQRGGYG</sequence>
<accession>A0A7J9HI49</accession>
<reference evidence="1 2" key="1">
    <citation type="journal article" date="2019" name="Genome Biol. Evol.">
        <title>Insights into the evolution of the New World diploid cottons (Gossypium, subgenus Houzingenia) based on genome sequencing.</title>
        <authorList>
            <person name="Grover C.E."/>
            <person name="Arick M.A. 2nd"/>
            <person name="Thrash A."/>
            <person name="Conover J.L."/>
            <person name="Sanders W.S."/>
            <person name="Peterson D.G."/>
            <person name="Frelichowski J.E."/>
            <person name="Scheffler J.A."/>
            <person name="Scheffler B.E."/>
            <person name="Wendel J.F."/>
        </authorList>
    </citation>
    <scope>NUCLEOTIDE SEQUENCE [LARGE SCALE GENOMIC DNA]</scope>
    <source>
        <strain evidence="1">0</strain>
        <tissue evidence="1">Leaf</tissue>
    </source>
</reference>
<protein>
    <submittedName>
        <fullName evidence="1">Uncharacterized protein</fullName>
    </submittedName>
</protein>
<name>A0A7J9HI49_9ROSI</name>
<evidence type="ECO:0000313" key="1">
    <source>
        <dbReference type="EMBL" id="MBA0808575.1"/>
    </source>
</evidence>
<proteinExistence type="predicted"/>
<evidence type="ECO:0000313" key="2">
    <source>
        <dbReference type="Proteomes" id="UP000593560"/>
    </source>
</evidence>
<gene>
    <name evidence="1" type="ORF">Gohar_024303</name>
</gene>
<dbReference type="Proteomes" id="UP000593560">
    <property type="component" value="Unassembled WGS sequence"/>
</dbReference>
<comment type="caution">
    <text evidence="1">The sequence shown here is derived from an EMBL/GenBank/DDBJ whole genome shotgun (WGS) entry which is preliminary data.</text>
</comment>
<organism evidence="1 2">
    <name type="scientific">Gossypium harknessii</name>
    <dbReference type="NCBI Taxonomy" id="34285"/>
    <lineage>
        <taxon>Eukaryota</taxon>
        <taxon>Viridiplantae</taxon>
        <taxon>Streptophyta</taxon>
        <taxon>Embryophyta</taxon>
        <taxon>Tracheophyta</taxon>
        <taxon>Spermatophyta</taxon>
        <taxon>Magnoliopsida</taxon>
        <taxon>eudicotyledons</taxon>
        <taxon>Gunneridae</taxon>
        <taxon>Pentapetalae</taxon>
        <taxon>rosids</taxon>
        <taxon>malvids</taxon>
        <taxon>Malvales</taxon>
        <taxon>Malvaceae</taxon>
        <taxon>Malvoideae</taxon>
        <taxon>Gossypium</taxon>
    </lineage>
</organism>